<gene>
    <name evidence="2" type="ORF">A3J50_01655</name>
</gene>
<reference evidence="2 3" key="1">
    <citation type="journal article" date="2016" name="Nat. Commun.">
        <title>Thousands of microbial genomes shed light on interconnected biogeochemical processes in an aquifer system.</title>
        <authorList>
            <person name="Anantharaman K."/>
            <person name="Brown C.T."/>
            <person name="Hug L.A."/>
            <person name="Sharon I."/>
            <person name="Castelle C.J."/>
            <person name="Probst A.J."/>
            <person name="Thomas B.C."/>
            <person name="Singh A."/>
            <person name="Wilkins M.J."/>
            <person name="Karaoz U."/>
            <person name="Brodie E.L."/>
            <person name="Williams K.H."/>
            <person name="Hubbard S.S."/>
            <person name="Banfield J.F."/>
        </authorList>
    </citation>
    <scope>NUCLEOTIDE SEQUENCE [LARGE SCALE GENOMIC DNA]</scope>
</reference>
<dbReference type="SUPFAM" id="SSF48239">
    <property type="entry name" value="Terpenoid cyclases/Protein prenyltransferases"/>
    <property type="match status" value="1"/>
</dbReference>
<comment type="caution">
    <text evidence="2">The sequence shown here is derived from an EMBL/GenBank/DDBJ whole genome shotgun (WGS) entry which is preliminary data.</text>
</comment>
<accession>A0A1G1WLA1</accession>
<dbReference type="EMBL" id="MHCX01000051">
    <property type="protein sequence ID" value="OGY28454.1"/>
    <property type="molecule type" value="Genomic_DNA"/>
</dbReference>
<feature type="compositionally biased region" description="Basic and acidic residues" evidence="1">
    <location>
        <begin position="29"/>
        <end position="45"/>
    </location>
</feature>
<dbReference type="AlphaFoldDB" id="A0A1G1WLA1"/>
<proteinExistence type="predicted"/>
<name>A0A1G1WLA1_9BACT</name>
<dbReference type="Gene3D" id="1.50.10.20">
    <property type="match status" value="1"/>
</dbReference>
<feature type="region of interest" description="Disordered" evidence="1">
    <location>
        <begin position="26"/>
        <end position="45"/>
    </location>
</feature>
<evidence type="ECO:0000256" key="1">
    <source>
        <dbReference type="SAM" id="MobiDB-lite"/>
    </source>
</evidence>
<organism evidence="2 3">
    <name type="scientific">Candidatus Woykebacteria bacterium RIFCSPHIGHO2_02_FULL_43_16b</name>
    <dbReference type="NCBI Taxonomy" id="1802601"/>
    <lineage>
        <taxon>Bacteria</taxon>
        <taxon>Candidatus Woykeibacteriota</taxon>
    </lineage>
</organism>
<dbReference type="Proteomes" id="UP000177821">
    <property type="component" value="Unassembled WGS sequence"/>
</dbReference>
<evidence type="ECO:0000313" key="3">
    <source>
        <dbReference type="Proteomes" id="UP000177821"/>
    </source>
</evidence>
<evidence type="ECO:0008006" key="4">
    <source>
        <dbReference type="Google" id="ProtNLM"/>
    </source>
</evidence>
<dbReference type="InterPro" id="IPR008930">
    <property type="entry name" value="Terpenoid_cyclase/PrenylTrfase"/>
</dbReference>
<evidence type="ECO:0000313" key="2">
    <source>
        <dbReference type="EMBL" id="OGY28454.1"/>
    </source>
</evidence>
<protein>
    <recommendedName>
        <fullName evidence="4">Squalene cyclase C-terminal domain-containing protein</fullName>
    </recommendedName>
</protein>
<sequence length="393" mass="42932">MILCRTPSIRGKPDLASQSRSFFVTSVRKSQEQKDGEKEMPTRRDATTEVALLTRSTSLGTRTPMVVPAPNRLVIVAAKSKAGLPSGPRNAQAGVNVLSSASTNAPSISPLAFAWLMDLVAREPEDERTAIQGALAFLSRQQDQAGSIGGFYTSAWSLMAINKLPSGWFSEFSQLEGILDGLLEYNSARAQAFLDGDEQKQLNSTSQTTEGNRLLWADPHNHLGDGLKYAVWEKALRLSGQKRAMNDTNTVWRAFMILLMQREGWTANPLYERLIADLRSFQKPDGGWSEGGYTVGHIDHSAAVMAALQKVEPKFFEGRRDQETGGFRGPGDALSVETTSWAIMALGQDRRGHEFLRKCLQADGSIAAFQTENPDAKIWPTALALSALSGPGF</sequence>